<comment type="subcellular location">
    <subcellularLocation>
        <location evidence="1">Membrane</location>
        <topology evidence="1">Multi-pass membrane protein</topology>
    </subcellularLocation>
</comment>
<accession>A0A6A6SXZ7</accession>
<dbReference type="EMBL" id="MU004397">
    <property type="protein sequence ID" value="KAF2652619.1"/>
    <property type="molecule type" value="Genomic_DNA"/>
</dbReference>
<evidence type="ECO:0000259" key="7">
    <source>
        <dbReference type="Pfam" id="PF20684"/>
    </source>
</evidence>
<keyword evidence="9" id="KW-1185">Reference proteome</keyword>
<feature type="transmembrane region" description="Helical" evidence="6">
    <location>
        <begin position="29"/>
        <end position="46"/>
    </location>
</feature>
<feature type="transmembrane region" description="Helical" evidence="6">
    <location>
        <begin position="101"/>
        <end position="127"/>
    </location>
</feature>
<feature type="transmembrane region" description="Helical" evidence="6">
    <location>
        <begin position="250"/>
        <end position="274"/>
    </location>
</feature>
<protein>
    <recommendedName>
        <fullName evidence="7">Rhodopsin domain-containing protein</fullName>
    </recommendedName>
</protein>
<evidence type="ECO:0000256" key="3">
    <source>
        <dbReference type="ARBA" id="ARBA00022989"/>
    </source>
</evidence>
<reference evidence="8" key="1">
    <citation type="journal article" date="2020" name="Stud. Mycol.">
        <title>101 Dothideomycetes genomes: a test case for predicting lifestyles and emergence of pathogens.</title>
        <authorList>
            <person name="Haridas S."/>
            <person name="Albert R."/>
            <person name="Binder M."/>
            <person name="Bloem J."/>
            <person name="Labutti K."/>
            <person name="Salamov A."/>
            <person name="Andreopoulos B."/>
            <person name="Baker S."/>
            <person name="Barry K."/>
            <person name="Bills G."/>
            <person name="Bluhm B."/>
            <person name="Cannon C."/>
            <person name="Castanera R."/>
            <person name="Culley D."/>
            <person name="Daum C."/>
            <person name="Ezra D."/>
            <person name="Gonzalez J."/>
            <person name="Henrissat B."/>
            <person name="Kuo A."/>
            <person name="Liang C."/>
            <person name="Lipzen A."/>
            <person name="Lutzoni F."/>
            <person name="Magnuson J."/>
            <person name="Mondo S."/>
            <person name="Nolan M."/>
            <person name="Ohm R."/>
            <person name="Pangilinan J."/>
            <person name="Park H.-J."/>
            <person name="Ramirez L."/>
            <person name="Alfaro M."/>
            <person name="Sun H."/>
            <person name="Tritt A."/>
            <person name="Yoshinaga Y."/>
            <person name="Zwiers L.-H."/>
            <person name="Turgeon B."/>
            <person name="Goodwin S."/>
            <person name="Spatafora J."/>
            <person name="Crous P."/>
            <person name="Grigoriev I."/>
        </authorList>
    </citation>
    <scope>NUCLEOTIDE SEQUENCE</scope>
    <source>
        <strain evidence="8">CBS 122681</strain>
    </source>
</reference>
<proteinExistence type="inferred from homology"/>
<evidence type="ECO:0000256" key="4">
    <source>
        <dbReference type="ARBA" id="ARBA00023136"/>
    </source>
</evidence>
<keyword evidence="3 6" id="KW-1133">Transmembrane helix</keyword>
<comment type="similarity">
    <text evidence="5">Belongs to the SAT4 family.</text>
</comment>
<feature type="transmembrane region" description="Helical" evidence="6">
    <location>
        <begin position="58"/>
        <end position="81"/>
    </location>
</feature>
<feature type="transmembrane region" description="Helical" evidence="6">
    <location>
        <begin position="215"/>
        <end position="238"/>
    </location>
</feature>
<evidence type="ECO:0000256" key="2">
    <source>
        <dbReference type="ARBA" id="ARBA00022692"/>
    </source>
</evidence>
<organism evidence="8 9">
    <name type="scientific">Lophiostoma macrostomum CBS 122681</name>
    <dbReference type="NCBI Taxonomy" id="1314788"/>
    <lineage>
        <taxon>Eukaryota</taxon>
        <taxon>Fungi</taxon>
        <taxon>Dikarya</taxon>
        <taxon>Ascomycota</taxon>
        <taxon>Pezizomycotina</taxon>
        <taxon>Dothideomycetes</taxon>
        <taxon>Pleosporomycetidae</taxon>
        <taxon>Pleosporales</taxon>
        <taxon>Lophiostomataceae</taxon>
        <taxon>Lophiostoma</taxon>
    </lineage>
</organism>
<keyword evidence="2 6" id="KW-0812">Transmembrane</keyword>
<name>A0A6A6SXZ7_9PLEO</name>
<feature type="transmembrane region" description="Helical" evidence="6">
    <location>
        <begin position="181"/>
        <end position="203"/>
    </location>
</feature>
<evidence type="ECO:0000256" key="6">
    <source>
        <dbReference type="SAM" id="Phobius"/>
    </source>
</evidence>
<keyword evidence="4 6" id="KW-0472">Membrane</keyword>
<feature type="domain" description="Rhodopsin" evidence="7">
    <location>
        <begin position="42"/>
        <end position="279"/>
    </location>
</feature>
<dbReference type="InterPro" id="IPR049326">
    <property type="entry name" value="Rhodopsin_dom_fungi"/>
</dbReference>
<dbReference type="PANTHER" id="PTHR33048">
    <property type="entry name" value="PTH11-LIKE INTEGRAL MEMBRANE PROTEIN (AFU_ORTHOLOGUE AFUA_5G11245)"/>
    <property type="match status" value="1"/>
</dbReference>
<evidence type="ECO:0000313" key="9">
    <source>
        <dbReference type="Proteomes" id="UP000799324"/>
    </source>
</evidence>
<feature type="transmembrane region" description="Helical" evidence="6">
    <location>
        <begin position="139"/>
        <end position="161"/>
    </location>
</feature>
<dbReference type="Pfam" id="PF20684">
    <property type="entry name" value="Fung_rhodopsin"/>
    <property type="match status" value="1"/>
</dbReference>
<dbReference type="InterPro" id="IPR052337">
    <property type="entry name" value="SAT4-like"/>
</dbReference>
<dbReference type="AlphaFoldDB" id="A0A6A6SXZ7"/>
<evidence type="ECO:0000256" key="5">
    <source>
        <dbReference type="ARBA" id="ARBA00038359"/>
    </source>
</evidence>
<dbReference type="PANTHER" id="PTHR33048:SF47">
    <property type="entry name" value="INTEGRAL MEMBRANE PROTEIN-RELATED"/>
    <property type="match status" value="1"/>
</dbReference>
<evidence type="ECO:0000256" key="1">
    <source>
        <dbReference type="ARBA" id="ARBA00004141"/>
    </source>
</evidence>
<dbReference type="OrthoDB" id="444631at2759"/>
<gene>
    <name evidence="8" type="ORF">K491DRAFT_42934</name>
</gene>
<dbReference type="GO" id="GO:0016020">
    <property type="term" value="C:membrane"/>
    <property type="evidence" value="ECO:0007669"/>
    <property type="project" value="UniProtKB-SubCell"/>
</dbReference>
<dbReference type="Proteomes" id="UP000799324">
    <property type="component" value="Unassembled WGS sequence"/>
</dbReference>
<sequence length="392" mass="43900">MMPLSHSPSWFLASSEATADIGWQALGPTIAFTALALIAVVLRWYTRIHLIRNIGPEDLLVTFALILSLVMAGVAGGEVAIDVKSQPESARPILLTRMLKLVYVQSISFHIAINLVKASIILQYIAVFSANKCMRYTCFVLLSIIAVAAAWGVFGIVFMCSPVDRYWRPQIQGTCLSAEHHFWSTATLGIALDFAGWVLPMPVIGRLSLPRRQKLGLMGVFGLGAFVCIVSILRLALVHDAAYKGEVTKAGVYILIWSTTEVNVAIICASLLVLKPLLIRWFPSLMVDKTISTKEQARQIKDALRDLTISTIDEEKGWWKRSMSTISNVGGRKKESTSKEEQETHERRQNAFIRELGEILVQDVPAVEHPDAENYLREFRDLTWDERLGWYR</sequence>
<evidence type="ECO:0000313" key="8">
    <source>
        <dbReference type="EMBL" id="KAF2652619.1"/>
    </source>
</evidence>